<keyword evidence="2" id="KW-0732">Signal</keyword>
<evidence type="ECO:0000313" key="4">
    <source>
        <dbReference type="Proteomes" id="UP000029121"/>
    </source>
</evidence>
<gene>
    <name evidence="3" type="ORF">CARUB_v10006166mg</name>
</gene>
<accession>R0GTM0</accession>
<dbReference type="Proteomes" id="UP000029121">
    <property type="component" value="Unassembled WGS sequence"/>
</dbReference>
<organism evidence="3 4">
    <name type="scientific">Capsella rubella</name>
    <dbReference type="NCBI Taxonomy" id="81985"/>
    <lineage>
        <taxon>Eukaryota</taxon>
        <taxon>Viridiplantae</taxon>
        <taxon>Streptophyta</taxon>
        <taxon>Embryophyta</taxon>
        <taxon>Tracheophyta</taxon>
        <taxon>Spermatophyta</taxon>
        <taxon>Magnoliopsida</taxon>
        <taxon>eudicotyledons</taxon>
        <taxon>Gunneridae</taxon>
        <taxon>Pentapetalae</taxon>
        <taxon>rosids</taxon>
        <taxon>malvids</taxon>
        <taxon>Brassicales</taxon>
        <taxon>Brassicaceae</taxon>
        <taxon>Camelineae</taxon>
        <taxon>Capsella</taxon>
    </lineage>
</organism>
<reference evidence="4" key="1">
    <citation type="journal article" date="2013" name="Nat. Genet.">
        <title>The Capsella rubella genome and the genomic consequences of rapid mating system evolution.</title>
        <authorList>
            <person name="Slotte T."/>
            <person name="Hazzouri K.M."/>
            <person name="Agren J.A."/>
            <person name="Koenig D."/>
            <person name="Maumus F."/>
            <person name="Guo Y.L."/>
            <person name="Steige K."/>
            <person name="Platts A.E."/>
            <person name="Escobar J.S."/>
            <person name="Newman L.K."/>
            <person name="Wang W."/>
            <person name="Mandakova T."/>
            <person name="Vello E."/>
            <person name="Smith L.M."/>
            <person name="Henz S.R."/>
            <person name="Steffen J."/>
            <person name="Takuno S."/>
            <person name="Brandvain Y."/>
            <person name="Coop G."/>
            <person name="Andolfatto P."/>
            <person name="Hu T.T."/>
            <person name="Blanchette M."/>
            <person name="Clark R.M."/>
            <person name="Quesneville H."/>
            <person name="Nordborg M."/>
            <person name="Gaut B.S."/>
            <person name="Lysak M.A."/>
            <person name="Jenkins J."/>
            <person name="Grimwood J."/>
            <person name="Chapman J."/>
            <person name="Prochnik S."/>
            <person name="Shu S."/>
            <person name="Rokhsar D."/>
            <person name="Schmutz J."/>
            <person name="Weigel D."/>
            <person name="Wright S.I."/>
        </authorList>
    </citation>
    <scope>NUCLEOTIDE SEQUENCE [LARGE SCALE GENOMIC DNA]</scope>
    <source>
        <strain evidence="4">cv. Monte Gargano</strain>
    </source>
</reference>
<feature type="signal peptide" evidence="2">
    <location>
        <begin position="1"/>
        <end position="25"/>
    </location>
</feature>
<dbReference type="EMBL" id="KB870811">
    <property type="protein sequence ID" value="EOA15665.1"/>
    <property type="molecule type" value="Genomic_DNA"/>
</dbReference>
<evidence type="ECO:0000313" key="3">
    <source>
        <dbReference type="EMBL" id="EOA15665.1"/>
    </source>
</evidence>
<dbReference type="AlphaFoldDB" id="R0GTM0"/>
<feature type="region of interest" description="Disordered" evidence="1">
    <location>
        <begin position="52"/>
        <end position="74"/>
    </location>
</feature>
<keyword evidence="4" id="KW-1185">Reference proteome</keyword>
<evidence type="ECO:0000256" key="2">
    <source>
        <dbReference type="SAM" id="SignalP"/>
    </source>
</evidence>
<evidence type="ECO:0000256" key="1">
    <source>
        <dbReference type="SAM" id="MobiDB-lite"/>
    </source>
</evidence>
<proteinExistence type="predicted"/>
<name>R0GTM0_9BRAS</name>
<sequence length="74" mass="8354">MYHRLVWFVALIILLFVGSSNIASARIPYQYSVTKKEKGVWEKMMIRDIKIDVGGSDSKQARQKDGPAPPGTKM</sequence>
<feature type="chain" id="PRO_5004342177" evidence="2">
    <location>
        <begin position="26"/>
        <end position="74"/>
    </location>
</feature>
<protein>
    <submittedName>
        <fullName evidence="3">Uncharacterized protein</fullName>
    </submittedName>
</protein>